<dbReference type="GO" id="GO:0022857">
    <property type="term" value="F:transmembrane transporter activity"/>
    <property type="evidence" value="ECO:0007669"/>
    <property type="project" value="UniProtKB-UniRule"/>
</dbReference>
<name>A0A3P1SX58_9GAMM</name>
<proteinExistence type="inferred from homology"/>
<comment type="similarity">
    <text evidence="8 9">Belongs to the TRAP transporter small permease family.</text>
</comment>
<feature type="transmembrane region" description="Helical" evidence="9">
    <location>
        <begin position="28"/>
        <end position="49"/>
    </location>
</feature>
<dbReference type="InterPro" id="IPR007387">
    <property type="entry name" value="TRAP_DctQ"/>
</dbReference>
<reference evidence="11 12" key="1">
    <citation type="submission" date="2018-11" db="EMBL/GenBank/DDBJ databases">
        <title>The draft genome sequence of Amphritea balenae JAMM 1525T.</title>
        <authorList>
            <person name="Fang Z."/>
            <person name="Zhang Y."/>
            <person name="Han X."/>
        </authorList>
    </citation>
    <scope>NUCLEOTIDE SEQUENCE [LARGE SCALE GENOMIC DNA]</scope>
    <source>
        <strain evidence="11 12">JAMM 1525</strain>
    </source>
</reference>
<feature type="domain" description="Tripartite ATP-independent periplasmic transporters DctQ component" evidence="10">
    <location>
        <begin position="45"/>
        <end position="175"/>
    </location>
</feature>
<keyword evidence="4 9" id="KW-0997">Cell inner membrane</keyword>
<evidence type="ECO:0000256" key="8">
    <source>
        <dbReference type="ARBA" id="ARBA00038436"/>
    </source>
</evidence>
<comment type="function">
    <text evidence="9">Part of the tripartite ATP-independent periplasmic (TRAP) transport system.</text>
</comment>
<dbReference type="EMBL" id="RQXV01000001">
    <property type="protein sequence ID" value="RRD01832.1"/>
    <property type="molecule type" value="Genomic_DNA"/>
</dbReference>
<feature type="transmembrane region" description="Helical" evidence="9">
    <location>
        <begin position="149"/>
        <end position="172"/>
    </location>
</feature>
<dbReference type="GO" id="GO:0005886">
    <property type="term" value="C:plasma membrane"/>
    <property type="evidence" value="ECO:0007669"/>
    <property type="project" value="UniProtKB-SubCell"/>
</dbReference>
<keyword evidence="7 9" id="KW-0472">Membrane</keyword>
<comment type="caution">
    <text evidence="11">The sequence shown here is derived from an EMBL/GenBank/DDBJ whole genome shotgun (WGS) entry which is preliminary data.</text>
</comment>
<keyword evidence="12" id="KW-1185">Reference proteome</keyword>
<dbReference type="OrthoDB" id="4964541at2"/>
<protein>
    <recommendedName>
        <fullName evidence="9">TRAP transporter small permease protein</fullName>
    </recommendedName>
</protein>
<comment type="subunit">
    <text evidence="9">The complex comprises the extracytoplasmic solute receptor protein and the two transmembrane proteins.</text>
</comment>
<evidence type="ECO:0000256" key="1">
    <source>
        <dbReference type="ARBA" id="ARBA00004429"/>
    </source>
</evidence>
<evidence type="ECO:0000256" key="3">
    <source>
        <dbReference type="ARBA" id="ARBA00022475"/>
    </source>
</evidence>
<dbReference type="PANTHER" id="PTHR35011">
    <property type="entry name" value="2,3-DIKETO-L-GULONATE TRAP TRANSPORTER SMALL PERMEASE PROTEIN YIAM"/>
    <property type="match status" value="1"/>
</dbReference>
<feature type="transmembrane region" description="Helical" evidence="9">
    <location>
        <begin position="61"/>
        <end position="84"/>
    </location>
</feature>
<keyword evidence="5 9" id="KW-0812">Transmembrane</keyword>
<keyword evidence="2 9" id="KW-0813">Transport</keyword>
<dbReference type="InterPro" id="IPR055348">
    <property type="entry name" value="DctQ"/>
</dbReference>
<evidence type="ECO:0000256" key="9">
    <source>
        <dbReference type="RuleBase" id="RU369079"/>
    </source>
</evidence>
<evidence type="ECO:0000256" key="6">
    <source>
        <dbReference type="ARBA" id="ARBA00022989"/>
    </source>
</evidence>
<evidence type="ECO:0000256" key="4">
    <source>
        <dbReference type="ARBA" id="ARBA00022519"/>
    </source>
</evidence>
<feature type="transmembrane region" description="Helical" evidence="9">
    <location>
        <begin position="104"/>
        <end position="128"/>
    </location>
</feature>
<dbReference type="Proteomes" id="UP000267535">
    <property type="component" value="Unassembled WGS sequence"/>
</dbReference>
<evidence type="ECO:0000256" key="5">
    <source>
        <dbReference type="ARBA" id="ARBA00022692"/>
    </source>
</evidence>
<keyword evidence="6 9" id="KW-1133">Transmembrane helix</keyword>
<dbReference type="AlphaFoldDB" id="A0A3P1SX58"/>
<evidence type="ECO:0000313" key="11">
    <source>
        <dbReference type="EMBL" id="RRD01832.1"/>
    </source>
</evidence>
<evidence type="ECO:0000256" key="7">
    <source>
        <dbReference type="ARBA" id="ARBA00023136"/>
    </source>
</evidence>
<evidence type="ECO:0000313" key="12">
    <source>
        <dbReference type="Proteomes" id="UP000267535"/>
    </source>
</evidence>
<evidence type="ECO:0000259" key="10">
    <source>
        <dbReference type="Pfam" id="PF04290"/>
    </source>
</evidence>
<dbReference type="Pfam" id="PF04290">
    <property type="entry name" value="DctQ"/>
    <property type="match status" value="1"/>
</dbReference>
<organism evidence="11 12">
    <name type="scientific">Amphritea balenae</name>
    <dbReference type="NCBI Taxonomy" id="452629"/>
    <lineage>
        <taxon>Bacteria</taxon>
        <taxon>Pseudomonadati</taxon>
        <taxon>Pseudomonadota</taxon>
        <taxon>Gammaproteobacteria</taxon>
        <taxon>Oceanospirillales</taxon>
        <taxon>Oceanospirillaceae</taxon>
        <taxon>Amphritea</taxon>
    </lineage>
</organism>
<accession>A0A3P1SX58</accession>
<evidence type="ECO:0000256" key="2">
    <source>
        <dbReference type="ARBA" id="ARBA00022448"/>
    </source>
</evidence>
<comment type="subcellular location">
    <subcellularLocation>
        <location evidence="1 9">Cell inner membrane</location>
        <topology evidence="1 9">Multi-pass membrane protein</topology>
    </subcellularLocation>
</comment>
<gene>
    <name evidence="11" type="ORF">EHS89_02675</name>
</gene>
<sequence length="188" mass="21044">MIGPAYIKAVPGDAKARQSLFYRVEARLAQVIAIAMVIATIALGLLMAAQVVMRYGLESPFLGIEELAPMLALWAYFLGMIYATRDQDHISGGIIALIFKNRTLIQAIRLAGSVACLLAVCVFGYFALKFAQFNLDLHRKSIYMRWPKYLWDFSMVTGFALMAFYYCLQIIAEVRDLKNGPDNGSEQK</sequence>
<keyword evidence="3" id="KW-1003">Cell membrane</keyword>